<feature type="chain" id="PRO_5021792027" evidence="8">
    <location>
        <begin position="29"/>
        <end position="423"/>
    </location>
</feature>
<dbReference type="Pfam" id="PF21082">
    <property type="entry name" value="MS_channel_3rd"/>
    <property type="match status" value="1"/>
</dbReference>
<organism evidence="10 11">
    <name type="scientific">Maioricimonas rarisocia</name>
    <dbReference type="NCBI Taxonomy" id="2528026"/>
    <lineage>
        <taxon>Bacteria</taxon>
        <taxon>Pseudomonadati</taxon>
        <taxon>Planctomycetota</taxon>
        <taxon>Planctomycetia</taxon>
        <taxon>Planctomycetales</taxon>
        <taxon>Planctomycetaceae</taxon>
        <taxon>Maioricimonas</taxon>
    </lineage>
</organism>
<accession>A0A517Z999</accession>
<evidence type="ECO:0000256" key="1">
    <source>
        <dbReference type="ARBA" id="ARBA00004651"/>
    </source>
</evidence>
<dbReference type="EMBL" id="CP036275">
    <property type="protein sequence ID" value="QDU39055.1"/>
    <property type="molecule type" value="Genomic_DNA"/>
</dbReference>
<dbReference type="InterPro" id="IPR006685">
    <property type="entry name" value="MscS_channel_2nd"/>
</dbReference>
<dbReference type="AlphaFoldDB" id="A0A517Z999"/>
<sequence precursor="true">MSTRSRRTLTLISLLLPLILIVCSAATARGQDDAASAEASTPDEVDAVPEQVQVDDVVSDEQIRDRLEGILTTTERFTNLDIEVRNSVVFLAGTTTKESHRDWAVRLARNTESVVAVVDNLEVKRQFDLSRTTNVVSESLYAMWLDALERSPLIVAGLFALLVTWLVSRITIAILRRMLPRARLGPSLQDLVLQLATIGIWLVGITVAAVIVFPGMTPAKVLTVLGLSSVAVGFAFKDIFENFFAGILILWKYPFDRGDFIDCGEVHGRIEEITIRMTMIRQVDGQLIVVPNSYLFKNPVDVLTSQPSRRVTIICGVAYGADLDESREVIRKAVDACETVKTDQPVQIFAQEFGASSMNFEVTWWTDPKPVDIRRSRDEVVGAVKRALDQAGIEIPFPQRTLWFPEPLATRRSDSEDEGASTG</sequence>
<dbReference type="OrthoDB" id="9809206at2"/>
<dbReference type="PANTHER" id="PTHR30221:SF1">
    <property type="entry name" value="SMALL-CONDUCTANCE MECHANOSENSITIVE CHANNEL"/>
    <property type="match status" value="1"/>
</dbReference>
<evidence type="ECO:0000256" key="5">
    <source>
        <dbReference type="ARBA" id="ARBA00022989"/>
    </source>
</evidence>
<dbReference type="Proteomes" id="UP000320496">
    <property type="component" value="Chromosome"/>
</dbReference>
<dbReference type="Gene3D" id="1.10.287.1260">
    <property type="match status" value="1"/>
</dbReference>
<feature type="transmembrane region" description="Helical" evidence="7">
    <location>
        <begin position="191"/>
        <end position="213"/>
    </location>
</feature>
<reference evidence="10 11" key="1">
    <citation type="submission" date="2019-02" db="EMBL/GenBank/DDBJ databases">
        <title>Deep-cultivation of Planctomycetes and their phenomic and genomic characterization uncovers novel biology.</title>
        <authorList>
            <person name="Wiegand S."/>
            <person name="Jogler M."/>
            <person name="Boedeker C."/>
            <person name="Pinto D."/>
            <person name="Vollmers J."/>
            <person name="Rivas-Marin E."/>
            <person name="Kohn T."/>
            <person name="Peeters S.H."/>
            <person name="Heuer A."/>
            <person name="Rast P."/>
            <person name="Oberbeckmann S."/>
            <person name="Bunk B."/>
            <person name="Jeske O."/>
            <person name="Meyerdierks A."/>
            <person name="Storesund J.E."/>
            <person name="Kallscheuer N."/>
            <person name="Luecker S."/>
            <person name="Lage O.M."/>
            <person name="Pohl T."/>
            <person name="Merkel B.J."/>
            <person name="Hornburger P."/>
            <person name="Mueller R.-W."/>
            <person name="Bruemmer F."/>
            <person name="Labrenz M."/>
            <person name="Spormann A.M."/>
            <person name="Op den Camp H."/>
            <person name="Overmann J."/>
            <person name="Amann R."/>
            <person name="Jetten M.S.M."/>
            <person name="Mascher T."/>
            <person name="Medema M.H."/>
            <person name="Devos D.P."/>
            <person name="Kaster A.-K."/>
            <person name="Ovreas L."/>
            <person name="Rohde M."/>
            <person name="Galperin M.Y."/>
            <person name="Jogler C."/>
        </authorList>
    </citation>
    <scope>NUCLEOTIDE SEQUENCE [LARGE SCALE GENOMIC DNA]</scope>
    <source>
        <strain evidence="10 11">Mal4</strain>
    </source>
</reference>
<dbReference type="InterPro" id="IPR023408">
    <property type="entry name" value="MscS_beta-dom_sf"/>
</dbReference>
<protein>
    <submittedName>
        <fullName evidence="10">Small-conductance mechanosensitive channel</fullName>
    </submittedName>
</protein>
<keyword evidence="6 7" id="KW-0472">Membrane</keyword>
<gene>
    <name evidence="10" type="primary">mscS_2</name>
    <name evidence="10" type="ORF">Mal4_33900</name>
</gene>
<comment type="similarity">
    <text evidence="2">Belongs to the MscS (TC 1.A.23) family.</text>
</comment>
<evidence type="ECO:0000256" key="3">
    <source>
        <dbReference type="ARBA" id="ARBA00022475"/>
    </source>
</evidence>
<evidence type="ECO:0000259" key="9">
    <source>
        <dbReference type="PROSITE" id="PS50914"/>
    </source>
</evidence>
<proteinExistence type="inferred from homology"/>
<evidence type="ECO:0000256" key="4">
    <source>
        <dbReference type="ARBA" id="ARBA00022692"/>
    </source>
</evidence>
<keyword evidence="11" id="KW-1185">Reference proteome</keyword>
<evidence type="ECO:0000256" key="7">
    <source>
        <dbReference type="SAM" id="Phobius"/>
    </source>
</evidence>
<evidence type="ECO:0000256" key="2">
    <source>
        <dbReference type="ARBA" id="ARBA00008017"/>
    </source>
</evidence>
<dbReference type="InterPro" id="IPR010920">
    <property type="entry name" value="LSM_dom_sf"/>
</dbReference>
<dbReference type="GO" id="GO:0005886">
    <property type="term" value="C:plasma membrane"/>
    <property type="evidence" value="ECO:0007669"/>
    <property type="project" value="UniProtKB-SubCell"/>
</dbReference>
<dbReference type="InterPro" id="IPR045275">
    <property type="entry name" value="MscS_archaea/bacteria_type"/>
</dbReference>
<dbReference type="SUPFAM" id="SSF50182">
    <property type="entry name" value="Sm-like ribonucleoproteins"/>
    <property type="match status" value="1"/>
</dbReference>
<dbReference type="SUPFAM" id="SSF82689">
    <property type="entry name" value="Mechanosensitive channel protein MscS (YggB), C-terminal domain"/>
    <property type="match status" value="1"/>
</dbReference>
<dbReference type="PROSITE" id="PS50914">
    <property type="entry name" value="BON"/>
    <property type="match status" value="1"/>
</dbReference>
<keyword evidence="5 7" id="KW-1133">Transmembrane helix</keyword>
<keyword evidence="3" id="KW-1003">Cell membrane</keyword>
<dbReference type="InterPro" id="IPR049278">
    <property type="entry name" value="MS_channel_C"/>
</dbReference>
<dbReference type="Gene3D" id="3.30.70.100">
    <property type="match status" value="1"/>
</dbReference>
<comment type="subcellular location">
    <subcellularLocation>
        <location evidence="1">Cell membrane</location>
        <topology evidence="1">Multi-pass membrane protein</topology>
    </subcellularLocation>
</comment>
<feature type="transmembrane region" description="Helical" evidence="7">
    <location>
        <begin position="153"/>
        <end position="179"/>
    </location>
</feature>
<dbReference type="RefSeq" id="WP_145370276.1">
    <property type="nucleotide sequence ID" value="NZ_CP036275.1"/>
</dbReference>
<evidence type="ECO:0000256" key="6">
    <source>
        <dbReference type="ARBA" id="ARBA00023136"/>
    </source>
</evidence>
<keyword evidence="8" id="KW-0732">Signal</keyword>
<dbReference type="Gene3D" id="2.30.30.60">
    <property type="match status" value="1"/>
</dbReference>
<dbReference type="Pfam" id="PF00924">
    <property type="entry name" value="MS_channel_2nd"/>
    <property type="match status" value="1"/>
</dbReference>
<dbReference type="InterPro" id="IPR007055">
    <property type="entry name" value="BON_dom"/>
</dbReference>
<dbReference type="GO" id="GO:0008381">
    <property type="term" value="F:mechanosensitive monoatomic ion channel activity"/>
    <property type="evidence" value="ECO:0007669"/>
    <property type="project" value="InterPro"/>
</dbReference>
<evidence type="ECO:0000313" key="11">
    <source>
        <dbReference type="Proteomes" id="UP000320496"/>
    </source>
</evidence>
<evidence type="ECO:0000256" key="8">
    <source>
        <dbReference type="SAM" id="SignalP"/>
    </source>
</evidence>
<keyword evidence="4 7" id="KW-0812">Transmembrane</keyword>
<dbReference type="Pfam" id="PF04972">
    <property type="entry name" value="BON"/>
    <property type="match status" value="1"/>
</dbReference>
<dbReference type="InterPro" id="IPR011014">
    <property type="entry name" value="MscS_channel_TM-2"/>
</dbReference>
<dbReference type="SUPFAM" id="SSF82861">
    <property type="entry name" value="Mechanosensitive channel protein MscS (YggB), transmembrane region"/>
    <property type="match status" value="1"/>
</dbReference>
<feature type="domain" description="BON" evidence="9">
    <location>
        <begin position="59"/>
        <end position="125"/>
    </location>
</feature>
<evidence type="ECO:0000313" key="10">
    <source>
        <dbReference type="EMBL" id="QDU39055.1"/>
    </source>
</evidence>
<dbReference type="PANTHER" id="PTHR30221">
    <property type="entry name" value="SMALL-CONDUCTANCE MECHANOSENSITIVE CHANNEL"/>
    <property type="match status" value="1"/>
</dbReference>
<dbReference type="InterPro" id="IPR011066">
    <property type="entry name" value="MscS_channel_C_sf"/>
</dbReference>
<name>A0A517Z999_9PLAN</name>
<feature type="signal peptide" evidence="8">
    <location>
        <begin position="1"/>
        <end position="28"/>
    </location>
</feature>
<dbReference type="KEGG" id="mri:Mal4_33900"/>